<gene>
    <name evidence="2" type="ORF">ALMOND_2B026251</name>
</gene>
<dbReference type="SUPFAM" id="SSF53098">
    <property type="entry name" value="Ribonuclease H-like"/>
    <property type="match status" value="1"/>
</dbReference>
<dbReference type="GO" id="GO:0004523">
    <property type="term" value="F:RNA-DNA hybrid ribonuclease activity"/>
    <property type="evidence" value="ECO:0007669"/>
    <property type="project" value="InterPro"/>
</dbReference>
<dbReference type="InterPro" id="IPR036397">
    <property type="entry name" value="RNaseH_sf"/>
</dbReference>
<evidence type="ECO:0000259" key="1">
    <source>
        <dbReference type="PROSITE" id="PS50879"/>
    </source>
</evidence>
<feature type="domain" description="RNase H type-1" evidence="1">
    <location>
        <begin position="15"/>
        <end position="144"/>
    </location>
</feature>
<dbReference type="GO" id="GO:0003676">
    <property type="term" value="F:nucleic acid binding"/>
    <property type="evidence" value="ECO:0007669"/>
    <property type="project" value="InterPro"/>
</dbReference>
<dbReference type="EMBL" id="CABIKO010000281">
    <property type="protein sequence ID" value="VVA33286.1"/>
    <property type="molecule type" value="Genomic_DNA"/>
</dbReference>
<dbReference type="InterPro" id="IPR044730">
    <property type="entry name" value="RNase_H-like_dom_plant"/>
</dbReference>
<evidence type="ECO:0000313" key="3">
    <source>
        <dbReference type="Proteomes" id="UP000327085"/>
    </source>
</evidence>
<reference evidence="3" key="1">
    <citation type="journal article" date="2020" name="Plant J.">
        <title>Transposons played a major role in the diversification between the closely related almond and peach genomes: results from the almond genome sequence.</title>
        <authorList>
            <person name="Alioto T."/>
            <person name="Alexiou K.G."/>
            <person name="Bardil A."/>
            <person name="Barteri F."/>
            <person name="Castanera R."/>
            <person name="Cruz F."/>
            <person name="Dhingra A."/>
            <person name="Duval H."/>
            <person name="Fernandez I Marti A."/>
            <person name="Frias L."/>
            <person name="Galan B."/>
            <person name="Garcia J.L."/>
            <person name="Howad W."/>
            <person name="Gomez-Garrido J."/>
            <person name="Gut M."/>
            <person name="Julca I."/>
            <person name="Morata J."/>
            <person name="Puigdomenech P."/>
            <person name="Ribeca P."/>
            <person name="Rubio Cabetas M.J."/>
            <person name="Vlasova A."/>
            <person name="Wirthensohn M."/>
            <person name="Garcia-Mas J."/>
            <person name="Gabaldon T."/>
            <person name="Casacuberta J.M."/>
            <person name="Arus P."/>
        </authorList>
    </citation>
    <scope>NUCLEOTIDE SEQUENCE [LARGE SCALE GENOMIC DNA]</scope>
    <source>
        <strain evidence="3">cv. Texas</strain>
    </source>
</reference>
<accession>A0A5E4G0P3</accession>
<dbReference type="InterPro" id="IPR012337">
    <property type="entry name" value="RNaseH-like_sf"/>
</dbReference>
<proteinExistence type="predicted"/>
<dbReference type="Proteomes" id="UP000327085">
    <property type="component" value="Chromosome 1"/>
</dbReference>
<evidence type="ECO:0000313" key="2">
    <source>
        <dbReference type="EMBL" id="VVA33286.1"/>
    </source>
</evidence>
<dbReference type="AlphaFoldDB" id="A0A5E4G0P3"/>
<dbReference type="Gramene" id="VVA33286">
    <property type="protein sequence ID" value="VVA33286"/>
    <property type="gene ID" value="Prudul26B026251"/>
</dbReference>
<dbReference type="PANTHER" id="PTHR47723:SF19">
    <property type="entry name" value="POLYNUCLEOTIDYL TRANSFERASE, RIBONUCLEASE H-LIKE SUPERFAMILY PROTEIN"/>
    <property type="match status" value="1"/>
</dbReference>
<sequence>MLTLFLACPSTRIEHTGTCKINTDGRSPTSGSIGAGGLLRDTTGEWIKGFSVNLGNGSVLEAELWGILWGLTLAWDFGYRNVEVESDSCDAVSMLNSPTIPTHPLLSIICCCKSKINKDWRCSINHIYREQNVAADALSARNIDFGPGFISSRRLLTS</sequence>
<organism evidence="2 3">
    <name type="scientific">Prunus dulcis</name>
    <name type="common">Almond</name>
    <name type="synonym">Amygdalus dulcis</name>
    <dbReference type="NCBI Taxonomy" id="3755"/>
    <lineage>
        <taxon>Eukaryota</taxon>
        <taxon>Viridiplantae</taxon>
        <taxon>Streptophyta</taxon>
        <taxon>Embryophyta</taxon>
        <taxon>Tracheophyta</taxon>
        <taxon>Spermatophyta</taxon>
        <taxon>Magnoliopsida</taxon>
        <taxon>eudicotyledons</taxon>
        <taxon>Gunneridae</taxon>
        <taxon>Pentapetalae</taxon>
        <taxon>rosids</taxon>
        <taxon>fabids</taxon>
        <taxon>Rosales</taxon>
        <taxon>Rosaceae</taxon>
        <taxon>Amygdaloideae</taxon>
        <taxon>Amygdaleae</taxon>
        <taxon>Prunus</taxon>
    </lineage>
</organism>
<dbReference type="OMA" id="STRIEHT"/>
<name>A0A5E4G0P3_PRUDU</name>
<dbReference type="PROSITE" id="PS50879">
    <property type="entry name" value="RNASE_H_1"/>
    <property type="match status" value="1"/>
</dbReference>
<protein>
    <submittedName>
        <fullName evidence="2">PREDICTED: ribonuclease</fullName>
    </submittedName>
</protein>
<dbReference type="InterPro" id="IPR053151">
    <property type="entry name" value="RNase_H-like"/>
</dbReference>
<dbReference type="PANTHER" id="PTHR47723">
    <property type="entry name" value="OS05G0353850 PROTEIN"/>
    <property type="match status" value="1"/>
</dbReference>
<dbReference type="InParanoid" id="A0A5E4G0P3"/>
<dbReference type="Pfam" id="PF13456">
    <property type="entry name" value="RVT_3"/>
    <property type="match status" value="1"/>
</dbReference>
<dbReference type="InterPro" id="IPR002156">
    <property type="entry name" value="RNaseH_domain"/>
</dbReference>
<dbReference type="CDD" id="cd06222">
    <property type="entry name" value="RNase_H_like"/>
    <property type="match status" value="1"/>
</dbReference>
<dbReference type="Gene3D" id="3.30.420.10">
    <property type="entry name" value="Ribonuclease H-like superfamily/Ribonuclease H"/>
    <property type="match status" value="1"/>
</dbReference>